<dbReference type="STRING" id="644966.Tmar_0044"/>
<dbReference type="Gene3D" id="3.30.2000.30">
    <property type="match status" value="1"/>
</dbReference>
<evidence type="ECO:0008006" key="3">
    <source>
        <dbReference type="Google" id="ProtNLM"/>
    </source>
</evidence>
<reference evidence="2" key="2">
    <citation type="journal article" date="2010" name="Stand. Genomic Sci.">
        <title>Complete genome sequence of Thermaerobacter marianensis type strain (7p75aT).</title>
        <authorList>
            <person name="Han C."/>
            <person name="Gu W."/>
            <person name="Zhang X."/>
            <person name="Lapidus A."/>
            <person name="Nolan M."/>
            <person name="Copeland A."/>
            <person name="Lucas S."/>
            <person name="Glavina Del Rio T."/>
            <person name="Tice H."/>
            <person name="Cheng J."/>
            <person name="Tapia R."/>
            <person name="Goodwin L."/>
            <person name="Pitluck S."/>
            <person name="Pagani I."/>
            <person name="Ivanova N."/>
            <person name="Mavromatis K."/>
            <person name="Mikhailova N."/>
            <person name="Pati A."/>
            <person name="Chen A."/>
            <person name="Palaniappan K."/>
            <person name="Land M."/>
            <person name="Hauser L."/>
            <person name="Chang Y."/>
            <person name="Jeffries C."/>
            <person name="Schneider S."/>
            <person name="Rohde M."/>
            <person name="Goker M."/>
            <person name="Pukall R."/>
            <person name="Woyke T."/>
            <person name="Bristow J."/>
            <person name="Eisen J."/>
            <person name="Markowitz V."/>
            <person name="Hugenholtz P."/>
            <person name="Kyrpides N."/>
            <person name="Klenk H."/>
            <person name="Detter J."/>
        </authorList>
    </citation>
    <scope>NUCLEOTIDE SEQUENCE [LARGE SCALE GENOMIC DNA]</scope>
    <source>
        <strain evidence="2">ATCC 700841 / DSM 12885 / JCM 10246 / 7p75a</strain>
    </source>
</reference>
<organism evidence="1 2">
    <name type="scientific">Thermaerobacter marianensis (strain ATCC 700841 / DSM 12885 / JCM 10246 / 7p75a)</name>
    <dbReference type="NCBI Taxonomy" id="644966"/>
    <lineage>
        <taxon>Bacteria</taxon>
        <taxon>Bacillati</taxon>
        <taxon>Bacillota</taxon>
        <taxon>Clostridia</taxon>
        <taxon>Eubacteriales</taxon>
        <taxon>Clostridiales Family XVII. Incertae Sedis</taxon>
        <taxon>Thermaerobacter</taxon>
    </lineage>
</organism>
<evidence type="ECO:0000313" key="1">
    <source>
        <dbReference type="EMBL" id="ADU50169.1"/>
    </source>
</evidence>
<dbReference type="InterPro" id="IPR053745">
    <property type="entry name" value="Viral_Tail_Comp_sf"/>
</dbReference>
<dbReference type="eggNOG" id="ENOG502ZG7H">
    <property type="taxonomic scope" value="Bacteria"/>
</dbReference>
<dbReference type="EMBL" id="CP002344">
    <property type="protein sequence ID" value="ADU50169.1"/>
    <property type="molecule type" value="Genomic_DNA"/>
</dbReference>
<reference evidence="1 2" key="1">
    <citation type="journal article" date="2010" name="Stand. Genomic Sci.">
        <title>Complete genome sequence of Thermaerobacter marianensis type strain (7p75a).</title>
        <authorList>
            <person name="Han C."/>
            <person name="Gu W."/>
            <person name="Zhang X."/>
            <person name="Lapidus A."/>
            <person name="Nolan M."/>
            <person name="Copeland A."/>
            <person name="Lucas S."/>
            <person name="Del Rio T.G."/>
            <person name="Tice H."/>
            <person name="Cheng J.F."/>
            <person name="Tapia R."/>
            <person name="Goodwin L."/>
            <person name="Pitluck S."/>
            <person name="Pagani I."/>
            <person name="Ivanova N."/>
            <person name="Mavromatis K."/>
            <person name="Mikhailova N."/>
            <person name="Pati A."/>
            <person name="Chen A."/>
            <person name="Palaniappan K."/>
            <person name="Land M."/>
            <person name="Hauser L."/>
            <person name="Chang Y.J."/>
            <person name="Jeffries C.D."/>
            <person name="Schneider S."/>
            <person name="Rohde M."/>
            <person name="Goker M."/>
            <person name="Pukall R."/>
            <person name="Woyke T."/>
            <person name="Bristow J."/>
            <person name="Eisen J.A."/>
            <person name="Markowitz V."/>
            <person name="Hugenholtz P."/>
            <person name="Kyrpides N.C."/>
            <person name="Klenk H.P."/>
            <person name="Detter J.C."/>
        </authorList>
    </citation>
    <scope>NUCLEOTIDE SEQUENCE [LARGE SCALE GENOMIC DNA]</scope>
    <source>
        <strain evidence="2">ATCC 700841 / DSM 12885 / JCM 10246 / 7p75a</strain>
    </source>
</reference>
<proteinExistence type="predicted"/>
<dbReference type="KEGG" id="tmr:Tmar_0044"/>
<protein>
    <recommendedName>
        <fullName evidence="3">DUF3168 domain-containing protein</fullName>
    </recommendedName>
</protein>
<dbReference type="RefSeq" id="WP_013494475.1">
    <property type="nucleotide sequence ID" value="NC_014831.1"/>
</dbReference>
<accession>E6SKI2</accession>
<dbReference type="InterPro" id="IPR021508">
    <property type="entry name" value="Gp17-like"/>
</dbReference>
<dbReference type="Pfam" id="PF11367">
    <property type="entry name" value="Tail_completion_gp17"/>
    <property type="match status" value="1"/>
</dbReference>
<evidence type="ECO:0000313" key="2">
    <source>
        <dbReference type="Proteomes" id="UP000008915"/>
    </source>
</evidence>
<dbReference type="Proteomes" id="UP000008915">
    <property type="component" value="Chromosome"/>
</dbReference>
<dbReference type="OrthoDB" id="1976660at2"/>
<keyword evidence="2" id="KW-1185">Reference proteome</keyword>
<dbReference type="AlphaFoldDB" id="E6SKI2"/>
<dbReference type="HOGENOM" id="CLU_1834232_0_0_9"/>
<sequence>MAALTQALYDRLAGDTELRTMLGTYKGQPAIFTAPPPGDAGEAAYPMIVTLGAVSDTPDDTKTSRGREVQRDITCYTLADGSMSQVEAIAERVRQLLHRQPLAVDGYHVWLAEVNGPILAETDDTVYGLTLTVRLRMEEV</sequence>
<name>E6SKI2_THEM7</name>
<gene>
    <name evidence="1" type="ordered locus">Tmar_0044</name>
</gene>